<organism evidence="1">
    <name type="scientific">Manihot esculenta</name>
    <name type="common">Cassava</name>
    <name type="synonym">Jatropha manihot</name>
    <dbReference type="NCBI Taxonomy" id="3983"/>
    <lineage>
        <taxon>Eukaryota</taxon>
        <taxon>Viridiplantae</taxon>
        <taxon>Streptophyta</taxon>
        <taxon>Embryophyta</taxon>
        <taxon>Tracheophyta</taxon>
        <taxon>Spermatophyta</taxon>
        <taxon>Magnoliopsida</taxon>
        <taxon>eudicotyledons</taxon>
        <taxon>Gunneridae</taxon>
        <taxon>Pentapetalae</taxon>
        <taxon>rosids</taxon>
        <taxon>fabids</taxon>
        <taxon>Malpighiales</taxon>
        <taxon>Euphorbiaceae</taxon>
        <taxon>Crotonoideae</taxon>
        <taxon>Manihoteae</taxon>
        <taxon>Manihot</taxon>
    </lineage>
</organism>
<gene>
    <name evidence="1" type="ORF">MANES_10G047700</name>
</gene>
<proteinExistence type="predicted"/>
<dbReference type="AlphaFoldDB" id="A0A2C9V3E4"/>
<accession>A0A2C9V3E4</accession>
<reference evidence="1" key="1">
    <citation type="submission" date="2016-02" db="EMBL/GenBank/DDBJ databases">
        <title>WGS assembly of Manihot esculenta.</title>
        <authorList>
            <person name="Bredeson J.V."/>
            <person name="Prochnik S.E."/>
            <person name="Lyons J.B."/>
            <person name="Schmutz J."/>
            <person name="Grimwood J."/>
            <person name="Vrebalov J."/>
            <person name="Bart R.S."/>
            <person name="Amuge T."/>
            <person name="Ferguson M.E."/>
            <person name="Green R."/>
            <person name="Putnam N."/>
            <person name="Stites J."/>
            <person name="Rounsley S."/>
            <person name="Rokhsar D.S."/>
        </authorList>
    </citation>
    <scope>NUCLEOTIDE SEQUENCE [LARGE SCALE GENOMIC DNA]</scope>
    <source>
        <tissue evidence="1">Leaf</tissue>
    </source>
</reference>
<evidence type="ECO:0000313" key="1">
    <source>
        <dbReference type="EMBL" id="OAY38855.1"/>
    </source>
</evidence>
<dbReference type="EMBL" id="CM004396">
    <property type="protein sequence ID" value="OAY38855.1"/>
    <property type="molecule type" value="Genomic_DNA"/>
</dbReference>
<sequence>MHLLSLSSRLVISPPLNLKHNFNLTSCYKSLHQSSFISPPLKSVTQLQSHVSLSQVPSLKLTNHQLIFFCKLHLTKF</sequence>
<protein>
    <submittedName>
        <fullName evidence="1">Uncharacterized protein</fullName>
    </submittedName>
</protein>
<name>A0A2C9V3E4_MANES</name>